<gene>
    <name evidence="1" type="ORF">PS467_03840</name>
</gene>
<proteinExistence type="predicted"/>
<evidence type="ECO:0000313" key="1">
    <source>
        <dbReference type="EMBL" id="WNE94522.1"/>
    </source>
</evidence>
<dbReference type="Proteomes" id="UP001305606">
    <property type="component" value="Chromosome"/>
</dbReference>
<organism evidence="1 2">
    <name type="scientific">Streptomyces luomodiensis</name>
    <dbReference type="NCBI Taxonomy" id="3026192"/>
    <lineage>
        <taxon>Bacteria</taxon>
        <taxon>Bacillati</taxon>
        <taxon>Actinomycetota</taxon>
        <taxon>Actinomycetes</taxon>
        <taxon>Kitasatosporales</taxon>
        <taxon>Streptomycetaceae</taxon>
        <taxon>Streptomyces</taxon>
    </lineage>
</organism>
<protein>
    <submittedName>
        <fullName evidence="1">Uncharacterized protein</fullName>
    </submittedName>
</protein>
<accession>A0ABY9URD6</accession>
<dbReference type="EMBL" id="CP117522">
    <property type="protein sequence ID" value="WNE94522.1"/>
    <property type="molecule type" value="Genomic_DNA"/>
</dbReference>
<dbReference type="RefSeq" id="WP_311033982.1">
    <property type="nucleotide sequence ID" value="NZ_CP117522.1"/>
</dbReference>
<evidence type="ECO:0000313" key="2">
    <source>
        <dbReference type="Proteomes" id="UP001305606"/>
    </source>
</evidence>
<name>A0ABY9URD6_9ACTN</name>
<sequence length="273" mass="30422">MCVSMDRAEFSGTTVYAGRRHHPAHGLIHVLGYQNTAHNLADGPNAMLLHLPALPMTRENFLSAGRCQDILTRMVDAVRPRPVAADDQMAWMGWEPRPAVEVFDHDVYTVLLAADATLIPSALTRVPRRKRPRIDPRLLEFYADRYPCHTLAVCCFDNADARRAKPLLMWYEPLEPDRLTVPALDCHTGGPPDPDAEVAVDHWVLFGTDEAPEGWGEPVDYPAGMRHELRSYLPGTVVGAYFGDRLLSNGDFAIGHDDLLAGDLSRVRRLRPG</sequence>
<reference evidence="1 2" key="1">
    <citation type="submission" date="2023-02" db="EMBL/GenBank/DDBJ databases">
        <title>Streptomyces sp. SCA4-21 with antifungal activity against Fusarium oxysporum f. sp. cubense, Streptomyces sp. SCA2-17 with antifungal activity against Fusarium oxysporum f. sp. cubense.</title>
        <authorList>
            <person name="Qi D."/>
        </authorList>
    </citation>
    <scope>NUCLEOTIDE SEQUENCE [LARGE SCALE GENOMIC DNA]</scope>
    <source>
        <strain evidence="1 2">SCA4-21</strain>
    </source>
</reference>
<keyword evidence="2" id="KW-1185">Reference proteome</keyword>